<keyword evidence="4 6" id="KW-0687">Ribonucleoprotein</keyword>
<dbReference type="Proteomes" id="UP000585327">
    <property type="component" value="Unassembled WGS sequence"/>
</dbReference>
<reference evidence="7 8" key="1">
    <citation type="submission" date="2020-06" db="EMBL/GenBank/DDBJ databases">
        <title>Dysbiosis in marine aquaculture revealed through microbiome analysis: reverse ecology for environmental sustainability.</title>
        <authorList>
            <person name="Haro-Moreno J.M."/>
            <person name="Coutinho F.H."/>
            <person name="Zaragoza-Solas A."/>
            <person name="Picazo A."/>
            <person name="Almagro-Moreno S."/>
            <person name="Lopez-Perez M."/>
        </authorList>
    </citation>
    <scope>NUCLEOTIDE SEQUENCE [LARGE SCALE GENOMIC DNA]</scope>
    <source>
        <strain evidence="7">MCMED-G42</strain>
    </source>
</reference>
<dbReference type="InterPro" id="IPR047865">
    <property type="entry name" value="Ribosomal_uL10_bac_type"/>
</dbReference>
<keyword evidence="6" id="KW-0699">rRNA-binding</keyword>
<dbReference type="GO" id="GO:1990904">
    <property type="term" value="C:ribonucleoprotein complex"/>
    <property type="evidence" value="ECO:0007669"/>
    <property type="project" value="UniProtKB-KW"/>
</dbReference>
<dbReference type="SUPFAM" id="SSF160369">
    <property type="entry name" value="Ribosomal protein L10-like"/>
    <property type="match status" value="1"/>
</dbReference>
<dbReference type="GO" id="GO:0006412">
    <property type="term" value="P:translation"/>
    <property type="evidence" value="ECO:0007669"/>
    <property type="project" value="UniProtKB-UniRule"/>
</dbReference>
<dbReference type="GO" id="GO:0005840">
    <property type="term" value="C:ribosome"/>
    <property type="evidence" value="ECO:0007669"/>
    <property type="project" value="UniProtKB-KW"/>
</dbReference>
<dbReference type="NCBIfam" id="NF000955">
    <property type="entry name" value="PRK00099.1-1"/>
    <property type="match status" value="1"/>
</dbReference>
<evidence type="ECO:0000256" key="1">
    <source>
        <dbReference type="ARBA" id="ARBA00002633"/>
    </source>
</evidence>
<dbReference type="CDD" id="cd05797">
    <property type="entry name" value="Ribosomal_L10"/>
    <property type="match status" value="1"/>
</dbReference>
<comment type="caution">
    <text evidence="7">The sequence shown here is derived from an EMBL/GenBank/DDBJ whole genome shotgun (WGS) entry which is preliminary data.</text>
</comment>
<dbReference type="Pfam" id="PF00466">
    <property type="entry name" value="Ribosomal_L10"/>
    <property type="match status" value="1"/>
</dbReference>
<sequence length="176" mass="18698">MALTKSEKERIVSEVKEVASKASSLVISDARGMKVSELSEVRKNATQAGIHIQIIKNSLAKLAFEGTDFGCSDEALVGPSLFAFSFEEPGAAAKLLKTYAKNFDNLEVKALVVEGQLLDGAQIDILAKLPSREEALGLVASVLQAPVGKFATLLNEVPSKLARVLTAVNDKKKATA</sequence>
<proteinExistence type="inferred from homology"/>
<evidence type="ECO:0000256" key="6">
    <source>
        <dbReference type="HAMAP-Rule" id="MF_00362"/>
    </source>
</evidence>
<dbReference type="AlphaFoldDB" id="A0A838YLX1"/>
<protein>
    <recommendedName>
        <fullName evidence="5 6">Large ribosomal subunit protein uL10</fullName>
    </recommendedName>
</protein>
<dbReference type="Gene3D" id="6.10.250.290">
    <property type="match status" value="1"/>
</dbReference>
<evidence type="ECO:0000256" key="5">
    <source>
        <dbReference type="ARBA" id="ARBA00035202"/>
    </source>
</evidence>
<dbReference type="HAMAP" id="MF_00362">
    <property type="entry name" value="Ribosomal_uL10"/>
    <property type="match status" value="1"/>
</dbReference>
<gene>
    <name evidence="6 7" type="primary">rplJ</name>
    <name evidence="7" type="ORF">H2021_00035</name>
</gene>
<name>A0A838YLX1_9GAMM</name>
<comment type="subunit">
    <text evidence="6">Part of the ribosomal stalk of the 50S ribosomal subunit. The N-terminus interacts with L11 and the large rRNA to form the base of the stalk. The C-terminus forms an elongated spine to which L12 dimers bind in a sequential fashion forming a multimeric L10(L12)X complex.</text>
</comment>
<keyword evidence="6" id="KW-0694">RNA-binding</keyword>
<dbReference type="Gene3D" id="3.30.70.1730">
    <property type="match status" value="1"/>
</dbReference>
<dbReference type="InterPro" id="IPR043141">
    <property type="entry name" value="Ribosomal_uL10-like_sf"/>
</dbReference>
<dbReference type="InterPro" id="IPR022973">
    <property type="entry name" value="Ribosomal_uL10_bac"/>
</dbReference>
<dbReference type="EMBL" id="JACETM010000001">
    <property type="protein sequence ID" value="MBA4723582.1"/>
    <property type="molecule type" value="Genomic_DNA"/>
</dbReference>
<evidence type="ECO:0000313" key="8">
    <source>
        <dbReference type="Proteomes" id="UP000585327"/>
    </source>
</evidence>
<dbReference type="InterPro" id="IPR001790">
    <property type="entry name" value="Ribosomal_uL10"/>
</dbReference>
<keyword evidence="3 6" id="KW-0689">Ribosomal protein</keyword>
<evidence type="ECO:0000256" key="4">
    <source>
        <dbReference type="ARBA" id="ARBA00023274"/>
    </source>
</evidence>
<accession>A0A838YLX1</accession>
<comment type="similarity">
    <text evidence="2 6">Belongs to the universal ribosomal protein uL10 family.</text>
</comment>
<evidence type="ECO:0000313" key="7">
    <source>
        <dbReference type="EMBL" id="MBA4723582.1"/>
    </source>
</evidence>
<dbReference type="PANTHER" id="PTHR11560">
    <property type="entry name" value="39S RIBOSOMAL PROTEIN L10, MITOCHONDRIAL"/>
    <property type="match status" value="1"/>
</dbReference>
<comment type="function">
    <text evidence="1 6">Forms part of the ribosomal stalk, playing a central role in the interaction of the ribosome with GTP-bound translation factors.</text>
</comment>
<organism evidence="7 8">
    <name type="scientific">SAR86 cluster bacterium</name>
    <dbReference type="NCBI Taxonomy" id="2030880"/>
    <lineage>
        <taxon>Bacteria</taxon>
        <taxon>Pseudomonadati</taxon>
        <taxon>Pseudomonadota</taxon>
        <taxon>Gammaproteobacteria</taxon>
        <taxon>SAR86 cluster</taxon>
    </lineage>
</organism>
<evidence type="ECO:0000256" key="3">
    <source>
        <dbReference type="ARBA" id="ARBA00022980"/>
    </source>
</evidence>
<evidence type="ECO:0000256" key="2">
    <source>
        <dbReference type="ARBA" id="ARBA00008889"/>
    </source>
</evidence>
<dbReference type="GO" id="GO:0070180">
    <property type="term" value="F:large ribosomal subunit rRNA binding"/>
    <property type="evidence" value="ECO:0007669"/>
    <property type="project" value="UniProtKB-UniRule"/>
</dbReference>